<evidence type="ECO:0000313" key="2">
    <source>
        <dbReference type="Proteomes" id="UP000070483"/>
    </source>
</evidence>
<dbReference type="AlphaFoldDB" id="A0A134AHF5"/>
<reference evidence="2" key="1">
    <citation type="submission" date="2016-01" db="EMBL/GenBank/DDBJ databases">
        <authorList>
            <person name="Mitreva M."/>
            <person name="Pepin K.H."/>
            <person name="Mihindukulasuriya K.A."/>
            <person name="Fulton R."/>
            <person name="Fronick C."/>
            <person name="O'Laughlin M."/>
            <person name="Miner T."/>
            <person name="Herter B."/>
            <person name="Rosa B.A."/>
            <person name="Cordes M."/>
            <person name="Tomlinson C."/>
            <person name="Wollam A."/>
            <person name="Palsikar V.B."/>
            <person name="Mardis E.R."/>
            <person name="Wilson R.K."/>
        </authorList>
    </citation>
    <scope>NUCLEOTIDE SEQUENCE [LARGE SCALE GENOMIC DNA]</scope>
    <source>
        <strain evidence="2">KA00185</strain>
    </source>
</reference>
<gene>
    <name evidence="1" type="ORF">HMPREF3180_00969</name>
</gene>
<dbReference type="PATRIC" id="fig|157687.3.peg.966"/>
<comment type="caution">
    <text evidence="1">The sequence shown here is derived from an EMBL/GenBank/DDBJ whole genome shotgun (WGS) entry which is preliminary data.</text>
</comment>
<accession>A0A134AHF5</accession>
<evidence type="ECO:0000313" key="1">
    <source>
        <dbReference type="EMBL" id="KXB67142.1"/>
    </source>
</evidence>
<dbReference type="Proteomes" id="UP000070483">
    <property type="component" value="Unassembled WGS sequence"/>
</dbReference>
<dbReference type="EMBL" id="LSDD01000069">
    <property type="protein sequence ID" value="KXB67142.1"/>
    <property type="molecule type" value="Genomic_DNA"/>
</dbReference>
<sequence>FLRQEQYFYYNAPQGLRQTFSSKGKFDRQTCQTRLTGADWVRRFAFLFHNNYNLRNEKNQDIFLKNGGKIWK</sequence>
<proteinExistence type="predicted"/>
<name>A0A134AHF5_9FUSO</name>
<keyword evidence="2" id="KW-1185">Reference proteome</keyword>
<dbReference type="RefSeq" id="WP_231724294.1">
    <property type="nucleotide sequence ID" value="NZ_KQ960056.1"/>
</dbReference>
<protein>
    <submittedName>
        <fullName evidence="1">Uncharacterized protein</fullName>
    </submittedName>
</protein>
<feature type="non-terminal residue" evidence="1">
    <location>
        <position position="1"/>
    </location>
</feature>
<organism evidence="1 2">
    <name type="scientific">Leptotrichia wadei</name>
    <dbReference type="NCBI Taxonomy" id="157687"/>
    <lineage>
        <taxon>Bacteria</taxon>
        <taxon>Fusobacteriati</taxon>
        <taxon>Fusobacteriota</taxon>
        <taxon>Fusobacteriia</taxon>
        <taxon>Fusobacteriales</taxon>
        <taxon>Leptotrichiaceae</taxon>
        <taxon>Leptotrichia</taxon>
    </lineage>
</organism>